<dbReference type="OMA" id="CIRRFNH"/>
<proteinExistence type="predicted"/>
<evidence type="ECO:0000313" key="4">
    <source>
        <dbReference type="Proteomes" id="UP000053558"/>
    </source>
</evidence>
<dbReference type="GO" id="GO:0016740">
    <property type="term" value="F:transferase activity"/>
    <property type="evidence" value="ECO:0007669"/>
    <property type="project" value="UniProtKB-KW"/>
</dbReference>
<gene>
    <name evidence="3" type="ORF">CONPUDRAFT_111132</name>
</gene>
<evidence type="ECO:0000313" key="3">
    <source>
        <dbReference type="EMBL" id="EIW76285.1"/>
    </source>
</evidence>
<keyword evidence="1" id="KW-0808">Transferase</keyword>
<dbReference type="KEGG" id="cput:CONPUDRAFT_111132"/>
<dbReference type="PANTHER" id="PTHR35897:SF1">
    <property type="entry name" value="METHYLTRANSFERASE AUSD"/>
    <property type="match status" value="1"/>
</dbReference>
<dbReference type="RefSeq" id="XP_007773531.1">
    <property type="nucleotide sequence ID" value="XM_007775341.1"/>
</dbReference>
<comment type="caution">
    <text evidence="3">The sequence shown here is derived from an EMBL/GenBank/DDBJ whole genome shotgun (WGS) entry which is preliminary data.</text>
</comment>
<dbReference type="InterPro" id="IPR051654">
    <property type="entry name" value="Meroterpenoid_MTases"/>
</dbReference>
<reference evidence="4" key="1">
    <citation type="journal article" date="2012" name="Science">
        <title>The Paleozoic origin of enzymatic lignin decomposition reconstructed from 31 fungal genomes.</title>
        <authorList>
            <person name="Floudas D."/>
            <person name="Binder M."/>
            <person name="Riley R."/>
            <person name="Barry K."/>
            <person name="Blanchette R.A."/>
            <person name="Henrissat B."/>
            <person name="Martinez A.T."/>
            <person name="Otillar R."/>
            <person name="Spatafora J.W."/>
            <person name="Yadav J.S."/>
            <person name="Aerts A."/>
            <person name="Benoit I."/>
            <person name="Boyd A."/>
            <person name="Carlson A."/>
            <person name="Copeland A."/>
            <person name="Coutinho P.M."/>
            <person name="de Vries R.P."/>
            <person name="Ferreira P."/>
            <person name="Findley K."/>
            <person name="Foster B."/>
            <person name="Gaskell J."/>
            <person name="Glotzer D."/>
            <person name="Gorecki P."/>
            <person name="Heitman J."/>
            <person name="Hesse C."/>
            <person name="Hori C."/>
            <person name="Igarashi K."/>
            <person name="Jurgens J.A."/>
            <person name="Kallen N."/>
            <person name="Kersten P."/>
            <person name="Kohler A."/>
            <person name="Kuees U."/>
            <person name="Kumar T.K.A."/>
            <person name="Kuo A."/>
            <person name="LaButti K."/>
            <person name="Larrondo L.F."/>
            <person name="Lindquist E."/>
            <person name="Ling A."/>
            <person name="Lombard V."/>
            <person name="Lucas S."/>
            <person name="Lundell T."/>
            <person name="Martin R."/>
            <person name="McLaughlin D.J."/>
            <person name="Morgenstern I."/>
            <person name="Morin E."/>
            <person name="Murat C."/>
            <person name="Nagy L.G."/>
            <person name="Nolan M."/>
            <person name="Ohm R.A."/>
            <person name="Patyshakuliyeva A."/>
            <person name="Rokas A."/>
            <person name="Ruiz-Duenas F.J."/>
            <person name="Sabat G."/>
            <person name="Salamov A."/>
            <person name="Samejima M."/>
            <person name="Schmutz J."/>
            <person name="Slot J.C."/>
            <person name="St John F."/>
            <person name="Stenlid J."/>
            <person name="Sun H."/>
            <person name="Sun S."/>
            <person name="Syed K."/>
            <person name="Tsang A."/>
            <person name="Wiebenga A."/>
            <person name="Young D."/>
            <person name="Pisabarro A."/>
            <person name="Eastwood D.C."/>
            <person name="Martin F."/>
            <person name="Cullen D."/>
            <person name="Grigoriev I.V."/>
            <person name="Hibbett D.S."/>
        </authorList>
    </citation>
    <scope>NUCLEOTIDE SEQUENCE [LARGE SCALE GENOMIC DNA]</scope>
    <source>
        <strain evidence="4">RWD-64-598 SS2</strain>
    </source>
</reference>
<dbReference type="Proteomes" id="UP000053558">
    <property type="component" value="Unassembled WGS sequence"/>
</dbReference>
<keyword evidence="4" id="KW-1185">Reference proteome</keyword>
<protein>
    <submittedName>
        <fullName evidence="3">Uncharacterized protein</fullName>
    </submittedName>
</protein>
<dbReference type="EMBL" id="JH711586">
    <property type="protein sequence ID" value="EIW76285.1"/>
    <property type="molecule type" value="Genomic_DNA"/>
</dbReference>
<feature type="non-terminal residue" evidence="3">
    <location>
        <position position="266"/>
    </location>
</feature>
<keyword evidence="2" id="KW-0949">S-adenosyl-L-methionine</keyword>
<dbReference type="OrthoDB" id="2094832at2759"/>
<evidence type="ECO:0000256" key="1">
    <source>
        <dbReference type="ARBA" id="ARBA00022679"/>
    </source>
</evidence>
<name>A0A5M3MCB5_CONPW</name>
<evidence type="ECO:0000256" key="2">
    <source>
        <dbReference type="ARBA" id="ARBA00022691"/>
    </source>
</evidence>
<dbReference type="GeneID" id="19198873"/>
<accession>A0A5M3MCB5</accession>
<sequence length="266" mass="29522">MRNVPPLDPALYHPTPAAHAFLKEQLGLEDNEVLKQHIMKIQQKAYAVAPYPCIRLFAFTEIDIITYPAYKELLRIGHERLGAIFLEMASCFGQEARKVVADGFPVAQVVLSDLQRELMELGHEFFQTSPLTFPAHMVPGDAFSPSMLEIRPPAYAPPNTPYPDLNTLSSLNPLSGHVSAIHASKFFHLFDEAKQKHLARALGGLLSPEPGSIIFGAHVSAKEKGVVKFDVLSSSFDMFCHSPESWAELWDGDVFRKGTVRVDANI</sequence>
<dbReference type="PANTHER" id="PTHR35897">
    <property type="entry name" value="METHYLTRANSFERASE AUSD"/>
    <property type="match status" value="1"/>
</dbReference>
<dbReference type="AlphaFoldDB" id="A0A5M3MCB5"/>
<organism evidence="3 4">
    <name type="scientific">Coniophora puteana (strain RWD-64-598)</name>
    <name type="common">Brown rot fungus</name>
    <dbReference type="NCBI Taxonomy" id="741705"/>
    <lineage>
        <taxon>Eukaryota</taxon>
        <taxon>Fungi</taxon>
        <taxon>Dikarya</taxon>
        <taxon>Basidiomycota</taxon>
        <taxon>Agaricomycotina</taxon>
        <taxon>Agaricomycetes</taxon>
        <taxon>Agaricomycetidae</taxon>
        <taxon>Boletales</taxon>
        <taxon>Coniophorineae</taxon>
        <taxon>Coniophoraceae</taxon>
        <taxon>Coniophora</taxon>
    </lineage>
</organism>